<dbReference type="Pfam" id="PF13540">
    <property type="entry name" value="RCC1_2"/>
    <property type="match status" value="2"/>
</dbReference>
<dbReference type="PANTHER" id="PTHR45982:SF1">
    <property type="entry name" value="REGULATOR OF CHROMOSOME CONDENSATION"/>
    <property type="match status" value="1"/>
</dbReference>
<dbReference type="SUPFAM" id="SSF50985">
    <property type="entry name" value="RCC1/BLIP-II"/>
    <property type="match status" value="1"/>
</dbReference>
<feature type="region of interest" description="Disordered" evidence="1">
    <location>
        <begin position="432"/>
        <end position="454"/>
    </location>
</feature>
<dbReference type="Proteomes" id="UP001162891">
    <property type="component" value="Chromosome"/>
</dbReference>
<dbReference type="InterPro" id="IPR009091">
    <property type="entry name" value="RCC1/BLIP-II"/>
</dbReference>
<feature type="chain" id="PRO_5046018522" description="Regulator of chromosome condensation RCC1" evidence="2">
    <location>
        <begin position="22"/>
        <end position="454"/>
    </location>
</feature>
<organism evidence="3 4">
    <name type="scientific">Anaeromyxobacter oryzae</name>
    <dbReference type="NCBI Taxonomy" id="2918170"/>
    <lineage>
        <taxon>Bacteria</taxon>
        <taxon>Pseudomonadati</taxon>
        <taxon>Myxococcota</taxon>
        <taxon>Myxococcia</taxon>
        <taxon>Myxococcales</taxon>
        <taxon>Cystobacterineae</taxon>
        <taxon>Anaeromyxobacteraceae</taxon>
        <taxon>Anaeromyxobacter</taxon>
    </lineage>
</organism>
<dbReference type="EMBL" id="AP025591">
    <property type="protein sequence ID" value="BDG03388.1"/>
    <property type="molecule type" value="Genomic_DNA"/>
</dbReference>
<dbReference type="PROSITE" id="PS50012">
    <property type="entry name" value="RCC1_3"/>
    <property type="match status" value="3"/>
</dbReference>
<dbReference type="InterPro" id="IPR000408">
    <property type="entry name" value="Reg_chr_condens"/>
</dbReference>
<sequence>MASPGRRPLVLLAGAALVAGAGCGDTLVDHRNTALRDQGQGVSCTDPRELVCKVDGLDACVPESVTHCGVGCEDCTATVTPPAGGQVDCLAPAGGHGACGFSCTGGLLRTAAACEGAIALAAGAAHTCAVTGGGALLCWGQDDQGQVTGAASAAPVLAPHVVFASGVTAVAAGKAHTCAVVSGQIRCLGRNAEGQAPTTRAGSAVALAAGDRHTCALSAAGAVTCWGASALGQTGGGTPIAAGANALAAGADHTCALASGAVSCWGTNASAEIGTGSAGGSYSTPQTPLGLGAGVVALGAGAHHACAATSARTLLCWGGTVAGTIPGFGTAQATPVAPQKAGGGGGALVSFDVGMLAGGRAHTCLERPGESVKCFGADNSAGQLGIGLAGELADAGTPLPAPGATSVFAIGGDHGCVVDGAGAVSCWGSNASGQLGDGTQTTPPVGTRVSVSGR</sequence>
<evidence type="ECO:0000256" key="1">
    <source>
        <dbReference type="SAM" id="MobiDB-lite"/>
    </source>
</evidence>
<dbReference type="PROSITE" id="PS51257">
    <property type="entry name" value="PROKAR_LIPOPROTEIN"/>
    <property type="match status" value="1"/>
</dbReference>
<evidence type="ECO:0000256" key="2">
    <source>
        <dbReference type="SAM" id="SignalP"/>
    </source>
</evidence>
<accession>A0ABM7WV87</accession>
<dbReference type="PANTHER" id="PTHR45982">
    <property type="entry name" value="REGULATOR OF CHROMOSOME CONDENSATION"/>
    <property type="match status" value="1"/>
</dbReference>
<evidence type="ECO:0000313" key="3">
    <source>
        <dbReference type="EMBL" id="BDG03388.1"/>
    </source>
</evidence>
<name>A0ABM7WV87_9BACT</name>
<evidence type="ECO:0008006" key="5">
    <source>
        <dbReference type="Google" id="ProtNLM"/>
    </source>
</evidence>
<dbReference type="InterPro" id="IPR051553">
    <property type="entry name" value="Ran_GTPase-activating"/>
</dbReference>
<feature type="signal peptide" evidence="2">
    <location>
        <begin position="1"/>
        <end position="21"/>
    </location>
</feature>
<dbReference type="RefSeq" id="WP_248361355.1">
    <property type="nucleotide sequence ID" value="NZ_AP025591.1"/>
</dbReference>
<protein>
    <recommendedName>
        <fullName evidence="5">Regulator of chromosome condensation RCC1</fullName>
    </recommendedName>
</protein>
<keyword evidence="2" id="KW-0732">Signal</keyword>
<reference evidence="4" key="1">
    <citation type="journal article" date="2022" name="Int. J. Syst. Evol. Microbiol.">
        <title>Anaeromyxobacter oryzae sp. nov., Anaeromyxobacter diazotrophicus sp. nov. and Anaeromyxobacter paludicola sp. nov., isolated from paddy soils.</title>
        <authorList>
            <person name="Itoh H."/>
            <person name="Xu Z."/>
            <person name="Mise K."/>
            <person name="Masuda Y."/>
            <person name="Ushijima N."/>
            <person name="Hayakawa C."/>
            <person name="Shiratori Y."/>
            <person name="Senoo K."/>
        </authorList>
    </citation>
    <scope>NUCLEOTIDE SEQUENCE [LARGE SCALE GENOMIC DNA]</scope>
    <source>
        <strain evidence="4">Red232</strain>
    </source>
</reference>
<evidence type="ECO:0000313" key="4">
    <source>
        <dbReference type="Proteomes" id="UP001162891"/>
    </source>
</evidence>
<keyword evidence="4" id="KW-1185">Reference proteome</keyword>
<proteinExistence type="predicted"/>
<gene>
    <name evidence="3" type="ORF">AMOR_23840</name>
</gene>
<dbReference type="Gene3D" id="2.130.10.30">
    <property type="entry name" value="Regulator of chromosome condensation 1/beta-lactamase-inhibitor protein II"/>
    <property type="match status" value="2"/>
</dbReference>